<keyword evidence="3" id="KW-1185">Reference proteome</keyword>
<keyword evidence="1" id="KW-0732">Signal</keyword>
<evidence type="ECO:0008006" key="4">
    <source>
        <dbReference type="Google" id="ProtNLM"/>
    </source>
</evidence>
<feature type="chain" id="PRO_5045168961" description="DUF4124 domain-containing protein" evidence="1">
    <location>
        <begin position="31"/>
        <end position="245"/>
    </location>
</feature>
<protein>
    <recommendedName>
        <fullName evidence="4">DUF4124 domain-containing protein</fullName>
    </recommendedName>
</protein>
<dbReference type="EMBL" id="JAIMJA010000005">
    <property type="protein sequence ID" value="MCE2594481.1"/>
    <property type="molecule type" value="Genomic_DNA"/>
</dbReference>
<accession>A0ABS8W675</accession>
<sequence>MAYRLSKIQHLLLLTTLLIASMLIHNTAQGAVYKCQVGGKTVYQSSTCFKGKQTVLKPTKHDTGLHASWFSRPPLLPDTAICSGDICRCGDQTLPLSADSQANVEKSLSGLINDWQQHQKLYQVYLKLPVEEQKISNQRANIADTACMIAMHQTLLNQSYLEVINPKVTAPLTEAQLNAKLAELCSQGLDDDMPLNEAEQLFNQCVADEKRDNDRLIEQQAASNNAPKFPTQVATLKLKNPYEIE</sequence>
<comment type="caution">
    <text evidence="2">The sequence shown here is derived from an EMBL/GenBank/DDBJ whole genome shotgun (WGS) entry which is preliminary data.</text>
</comment>
<reference evidence="2 3" key="1">
    <citation type="journal article" date="2022" name="Environ. Microbiol. Rep.">
        <title>Eco-phylogenetic analyses reveal divergent evolution of vitamin B12 metabolism in the marine bacterial family 'Psychromonadaceae'.</title>
        <authorList>
            <person name="Jin X."/>
            <person name="Yang Y."/>
            <person name="Cao H."/>
            <person name="Gao B."/>
            <person name="Zhao Z."/>
        </authorList>
    </citation>
    <scope>NUCLEOTIDE SEQUENCE [LARGE SCALE GENOMIC DNA]</scope>
    <source>
        <strain evidence="2 3">MKS20</strain>
    </source>
</reference>
<evidence type="ECO:0000313" key="3">
    <source>
        <dbReference type="Proteomes" id="UP001201273"/>
    </source>
</evidence>
<evidence type="ECO:0000313" key="2">
    <source>
        <dbReference type="EMBL" id="MCE2594481.1"/>
    </source>
</evidence>
<organism evidence="2 3">
    <name type="scientific">Motilimonas cestriensis</name>
    <dbReference type="NCBI Taxonomy" id="2742685"/>
    <lineage>
        <taxon>Bacteria</taxon>
        <taxon>Pseudomonadati</taxon>
        <taxon>Pseudomonadota</taxon>
        <taxon>Gammaproteobacteria</taxon>
        <taxon>Alteromonadales</taxon>
        <taxon>Alteromonadales genera incertae sedis</taxon>
        <taxon>Motilimonas</taxon>
    </lineage>
</organism>
<name>A0ABS8W675_9GAMM</name>
<dbReference type="RefSeq" id="WP_233052022.1">
    <property type="nucleotide sequence ID" value="NZ_JAIMJA010000005.1"/>
</dbReference>
<dbReference type="Proteomes" id="UP001201273">
    <property type="component" value="Unassembled WGS sequence"/>
</dbReference>
<gene>
    <name evidence="2" type="ORF">K6Y31_06610</name>
</gene>
<proteinExistence type="predicted"/>
<feature type="signal peptide" evidence="1">
    <location>
        <begin position="1"/>
        <end position="30"/>
    </location>
</feature>
<evidence type="ECO:0000256" key="1">
    <source>
        <dbReference type="SAM" id="SignalP"/>
    </source>
</evidence>